<gene>
    <name evidence="1" type="ORF">LAZ67_1001531</name>
</gene>
<name>A0ABY6JWV8_9ARAC</name>
<organism evidence="1 2">
    <name type="scientific">Cordylochernes scorpioides</name>
    <dbReference type="NCBI Taxonomy" id="51811"/>
    <lineage>
        <taxon>Eukaryota</taxon>
        <taxon>Metazoa</taxon>
        <taxon>Ecdysozoa</taxon>
        <taxon>Arthropoda</taxon>
        <taxon>Chelicerata</taxon>
        <taxon>Arachnida</taxon>
        <taxon>Pseudoscorpiones</taxon>
        <taxon>Cheliferoidea</taxon>
        <taxon>Chernetidae</taxon>
        <taxon>Cordylochernes</taxon>
    </lineage>
</organism>
<reference evidence="1 2" key="1">
    <citation type="submission" date="2022-01" db="EMBL/GenBank/DDBJ databases">
        <title>A chromosomal length assembly of Cordylochernes scorpioides.</title>
        <authorList>
            <person name="Zeh D."/>
            <person name="Zeh J."/>
        </authorList>
    </citation>
    <scope>NUCLEOTIDE SEQUENCE [LARGE SCALE GENOMIC DNA]</scope>
    <source>
        <strain evidence="1">IN4F17</strain>
        <tissue evidence="1">Whole Body</tissue>
    </source>
</reference>
<dbReference type="Proteomes" id="UP001235939">
    <property type="component" value="Chromosome 01"/>
</dbReference>
<evidence type="ECO:0000313" key="1">
    <source>
        <dbReference type="EMBL" id="UYV60563.1"/>
    </source>
</evidence>
<proteinExistence type="predicted"/>
<sequence length="176" mass="20269">MVEKITSSIFTKRIYGVGSTLENILNNTSLLSTILFSTFRVMAKQALPLEQPIQAEDRREDLGCCDLHFQRLAPGFHRRVKAKTSLQDDDVPIDDTTTKPLFTTQEKGRKGTRDNVPRLRWNPWQKHVEPDIKADQPATSWNWRQQRLINQTTHPTPTFCKGNAKVEIKKLHSFSL</sequence>
<protein>
    <submittedName>
        <fullName evidence="1">Uncharacterized protein</fullName>
    </submittedName>
</protein>
<dbReference type="EMBL" id="CP092863">
    <property type="protein sequence ID" value="UYV60563.1"/>
    <property type="molecule type" value="Genomic_DNA"/>
</dbReference>
<accession>A0ABY6JWV8</accession>
<keyword evidence="2" id="KW-1185">Reference proteome</keyword>
<evidence type="ECO:0000313" key="2">
    <source>
        <dbReference type="Proteomes" id="UP001235939"/>
    </source>
</evidence>